<name>A0A6A0AEJ9_HAELA</name>
<dbReference type="PROSITE" id="PS51792">
    <property type="entry name" value="YIPPEE"/>
    <property type="match status" value="1"/>
</dbReference>
<keyword evidence="3" id="KW-1185">Reference proteome</keyword>
<accession>A0A6A0AEJ9</accession>
<evidence type="ECO:0000313" key="2">
    <source>
        <dbReference type="EMBL" id="GFH30494.1"/>
    </source>
</evidence>
<dbReference type="InterPro" id="IPR034751">
    <property type="entry name" value="Yippee"/>
</dbReference>
<evidence type="ECO:0000313" key="3">
    <source>
        <dbReference type="Proteomes" id="UP000485058"/>
    </source>
</evidence>
<protein>
    <recommendedName>
        <fullName evidence="1">Yippee domain-containing protein</fullName>
    </recommendedName>
</protein>
<reference evidence="2 3" key="1">
    <citation type="submission" date="2020-02" db="EMBL/GenBank/DDBJ databases">
        <title>Draft genome sequence of Haematococcus lacustris strain NIES-144.</title>
        <authorList>
            <person name="Morimoto D."/>
            <person name="Nakagawa S."/>
            <person name="Yoshida T."/>
            <person name="Sawayama S."/>
        </authorList>
    </citation>
    <scope>NUCLEOTIDE SEQUENCE [LARGE SCALE GENOMIC DNA]</scope>
    <source>
        <strain evidence="2 3">NIES-144</strain>
    </source>
</reference>
<comment type="caution">
    <text evidence="2">The sequence shown here is derived from an EMBL/GenBank/DDBJ whole genome shotgun (WGS) entry which is preliminary data.</text>
</comment>
<feature type="non-terminal residue" evidence="2">
    <location>
        <position position="63"/>
    </location>
</feature>
<gene>
    <name evidence="2" type="ORF">HaLaN_29364</name>
</gene>
<proteinExistence type="predicted"/>
<sequence length="63" mass="6844">MKATTGNVRAISAVRQKRISSGLYDMCDVGCRNCQAALGWRYLATASAGSAQLFKEECTLLEQ</sequence>
<organism evidence="2 3">
    <name type="scientific">Haematococcus lacustris</name>
    <name type="common">Green alga</name>
    <name type="synonym">Haematococcus pluvialis</name>
    <dbReference type="NCBI Taxonomy" id="44745"/>
    <lineage>
        <taxon>Eukaryota</taxon>
        <taxon>Viridiplantae</taxon>
        <taxon>Chlorophyta</taxon>
        <taxon>core chlorophytes</taxon>
        <taxon>Chlorophyceae</taxon>
        <taxon>CS clade</taxon>
        <taxon>Chlamydomonadales</taxon>
        <taxon>Haematococcaceae</taxon>
        <taxon>Haematococcus</taxon>
    </lineage>
</organism>
<dbReference type="AlphaFoldDB" id="A0A6A0AEJ9"/>
<feature type="domain" description="Yippee" evidence="1">
    <location>
        <begin position="1"/>
        <end position="63"/>
    </location>
</feature>
<evidence type="ECO:0000259" key="1">
    <source>
        <dbReference type="PROSITE" id="PS51792"/>
    </source>
</evidence>
<dbReference type="EMBL" id="BLLF01004944">
    <property type="protein sequence ID" value="GFH30494.1"/>
    <property type="molecule type" value="Genomic_DNA"/>
</dbReference>
<dbReference type="Proteomes" id="UP000485058">
    <property type="component" value="Unassembled WGS sequence"/>
</dbReference>
<feature type="non-terminal residue" evidence="2">
    <location>
        <position position="1"/>
    </location>
</feature>